<sequence>MHSDVHPRWVALLQWLSGHGMDVSPEKLKVIARFAPDKTDAGFGLFSLRAVEPSAPLFAIPATALLNHLTLASHYPPTKPRLSCMQFVSLHLLLHRPKEDHLDSSDPLFGPYISVLPRNFDSHPLTWLWKERLDSSRSTCESQLLRKLPPSALNKVETVLRLFDRDWKRIRQYLEVNPSLLEKQWSTVDISERETDYLWAWLNVNTRCIYHRLEKVQSDENNMTLCPILDFANHTTTPPFMMPQATRAEIWDTGPSKKRKYGEDFVLLSPSTTSTPANEEMLLRYGAHSNATLFAEYGFVNHLDGEQKDGLELEVDKEVEVLFSSRGAVGSWMREVLIDEGYWGDWTLHSSPTPAHPSFRLITALRLLHLFPESSKQLPSNPYDSLHLWRDTLLGKRERISQENEILWRASLLKICEDLVERGTQGLAATTEMQDRGEPTWVPAAKSSVATLWQEEIYVATNVIKSIRENEEF</sequence>
<keyword evidence="2" id="KW-0808">Transferase</keyword>
<dbReference type="InterPro" id="IPR046341">
    <property type="entry name" value="SET_dom_sf"/>
</dbReference>
<dbReference type="PANTHER" id="PTHR13271:SF47">
    <property type="entry name" value="ACTIN-HISTIDINE N-METHYLTRANSFERASE"/>
    <property type="match status" value="1"/>
</dbReference>
<dbReference type="CDD" id="cd19177">
    <property type="entry name" value="SET_SETD4"/>
    <property type="match status" value="1"/>
</dbReference>
<dbReference type="InterPro" id="IPR044429">
    <property type="entry name" value="SETD4_SET"/>
</dbReference>
<dbReference type="GO" id="GO:0032259">
    <property type="term" value="P:methylation"/>
    <property type="evidence" value="ECO:0007669"/>
    <property type="project" value="UniProtKB-KW"/>
</dbReference>
<dbReference type="SUPFAM" id="SSF82199">
    <property type="entry name" value="SET domain"/>
    <property type="match status" value="1"/>
</dbReference>
<dbReference type="InParanoid" id="A0A409YUE3"/>
<dbReference type="FunCoup" id="A0A409YUE3">
    <property type="interactions" value="109"/>
</dbReference>
<evidence type="ECO:0000256" key="1">
    <source>
        <dbReference type="ARBA" id="ARBA00022603"/>
    </source>
</evidence>
<evidence type="ECO:0000313" key="4">
    <source>
        <dbReference type="EMBL" id="PPR06636.1"/>
    </source>
</evidence>
<dbReference type="Proteomes" id="UP000284706">
    <property type="component" value="Unassembled WGS sequence"/>
</dbReference>
<protein>
    <recommendedName>
        <fullName evidence="6">SET domain-containing protein</fullName>
    </recommendedName>
</protein>
<organism evidence="4 5">
    <name type="scientific">Gymnopilus dilepis</name>
    <dbReference type="NCBI Taxonomy" id="231916"/>
    <lineage>
        <taxon>Eukaryota</taxon>
        <taxon>Fungi</taxon>
        <taxon>Dikarya</taxon>
        <taxon>Basidiomycota</taxon>
        <taxon>Agaricomycotina</taxon>
        <taxon>Agaricomycetes</taxon>
        <taxon>Agaricomycetidae</taxon>
        <taxon>Agaricales</taxon>
        <taxon>Agaricineae</taxon>
        <taxon>Hymenogastraceae</taxon>
        <taxon>Gymnopilus</taxon>
    </lineage>
</organism>
<proteinExistence type="predicted"/>
<gene>
    <name evidence="4" type="ORF">CVT26_001178</name>
</gene>
<dbReference type="Gene3D" id="3.90.1410.10">
    <property type="entry name" value="set domain protein methyltransferase, domain 1"/>
    <property type="match status" value="1"/>
</dbReference>
<reference evidence="4 5" key="1">
    <citation type="journal article" date="2018" name="Evol. Lett.">
        <title>Horizontal gene cluster transfer increased hallucinogenic mushroom diversity.</title>
        <authorList>
            <person name="Reynolds H.T."/>
            <person name="Vijayakumar V."/>
            <person name="Gluck-Thaler E."/>
            <person name="Korotkin H.B."/>
            <person name="Matheny P.B."/>
            <person name="Slot J.C."/>
        </authorList>
    </citation>
    <scope>NUCLEOTIDE SEQUENCE [LARGE SCALE GENOMIC DNA]</scope>
    <source>
        <strain evidence="4 5">SRW20</strain>
    </source>
</reference>
<evidence type="ECO:0000256" key="3">
    <source>
        <dbReference type="ARBA" id="ARBA00022691"/>
    </source>
</evidence>
<dbReference type="InterPro" id="IPR050600">
    <property type="entry name" value="SETD3_SETD6_MTase"/>
</dbReference>
<name>A0A409YUE3_9AGAR</name>
<dbReference type="EMBL" id="NHYE01000269">
    <property type="protein sequence ID" value="PPR06636.1"/>
    <property type="molecule type" value="Genomic_DNA"/>
</dbReference>
<dbReference type="GO" id="GO:0016279">
    <property type="term" value="F:protein-lysine N-methyltransferase activity"/>
    <property type="evidence" value="ECO:0007669"/>
    <property type="project" value="InterPro"/>
</dbReference>
<evidence type="ECO:0000256" key="2">
    <source>
        <dbReference type="ARBA" id="ARBA00022679"/>
    </source>
</evidence>
<dbReference type="OrthoDB" id="341421at2759"/>
<evidence type="ECO:0000313" key="5">
    <source>
        <dbReference type="Proteomes" id="UP000284706"/>
    </source>
</evidence>
<dbReference type="PANTHER" id="PTHR13271">
    <property type="entry name" value="UNCHARACTERIZED PUTATIVE METHYLTRANSFERASE"/>
    <property type="match status" value="1"/>
</dbReference>
<keyword evidence="1" id="KW-0489">Methyltransferase</keyword>
<keyword evidence="5" id="KW-1185">Reference proteome</keyword>
<comment type="caution">
    <text evidence="4">The sequence shown here is derived from an EMBL/GenBank/DDBJ whole genome shotgun (WGS) entry which is preliminary data.</text>
</comment>
<dbReference type="AlphaFoldDB" id="A0A409YUE3"/>
<accession>A0A409YUE3</accession>
<dbReference type="STRING" id="231916.A0A409YUE3"/>
<keyword evidence="3" id="KW-0949">S-adenosyl-L-methionine</keyword>
<evidence type="ECO:0008006" key="6">
    <source>
        <dbReference type="Google" id="ProtNLM"/>
    </source>
</evidence>